<name>A0A8X6MF55_NEPPI</name>
<gene>
    <name evidence="1" type="ORF">NPIL_624361</name>
    <name evidence="2" type="ORF">NPIL_630791</name>
</gene>
<feature type="non-terminal residue" evidence="1">
    <location>
        <position position="75"/>
    </location>
</feature>
<accession>A0A8X6MF55</accession>
<comment type="caution">
    <text evidence="1">The sequence shown here is derived from an EMBL/GenBank/DDBJ whole genome shotgun (WGS) entry which is preliminary data.</text>
</comment>
<dbReference type="Proteomes" id="UP000887013">
    <property type="component" value="Unassembled WGS sequence"/>
</dbReference>
<dbReference type="EMBL" id="BMAW01044806">
    <property type="protein sequence ID" value="GFS46438.1"/>
    <property type="molecule type" value="Genomic_DNA"/>
</dbReference>
<evidence type="ECO:0000313" key="2">
    <source>
        <dbReference type="EMBL" id="GFS90967.1"/>
    </source>
</evidence>
<keyword evidence="3" id="KW-1185">Reference proteome</keyword>
<organism evidence="1 3">
    <name type="scientific">Nephila pilipes</name>
    <name type="common">Giant wood spider</name>
    <name type="synonym">Nephila maculata</name>
    <dbReference type="NCBI Taxonomy" id="299642"/>
    <lineage>
        <taxon>Eukaryota</taxon>
        <taxon>Metazoa</taxon>
        <taxon>Ecdysozoa</taxon>
        <taxon>Arthropoda</taxon>
        <taxon>Chelicerata</taxon>
        <taxon>Arachnida</taxon>
        <taxon>Araneae</taxon>
        <taxon>Araneomorphae</taxon>
        <taxon>Entelegynae</taxon>
        <taxon>Araneoidea</taxon>
        <taxon>Nephilidae</taxon>
        <taxon>Nephila</taxon>
    </lineage>
</organism>
<dbReference type="AlphaFoldDB" id="A0A8X6MF55"/>
<evidence type="ECO:0000313" key="3">
    <source>
        <dbReference type="Proteomes" id="UP000887013"/>
    </source>
</evidence>
<proteinExistence type="predicted"/>
<evidence type="ECO:0000313" key="1">
    <source>
        <dbReference type="EMBL" id="GFS46438.1"/>
    </source>
</evidence>
<sequence>MDASNGKAALIFFASNSSCSFGCGSLVFNDFQSPWVSKLTIIQTQPIIKSTPDLMDKKNTKGLVLIQAEQHEVLE</sequence>
<reference evidence="1" key="1">
    <citation type="submission" date="2020-08" db="EMBL/GenBank/DDBJ databases">
        <title>Multicomponent nature underlies the extraordinary mechanical properties of spider dragline silk.</title>
        <authorList>
            <person name="Kono N."/>
            <person name="Nakamura H."/>
            <person name="Mori M."/>
            <person name="Yoshida Y."/>
            <person name="Ohtoshi R."/>
            <person name="Malay A.D."/>
            <person name="Moran D.A.P."/>
            <person name="Tomita M."/>
            <person name="Numata K."/>
            <person name="Arakawa K."/>
        </authorList>
    </citation>
    <scope>NUCLEOTIDE SEQUENCE</scope>
</reference>
<dbReference type="EMBL" id="BMAW01099635">
    <property type="protein sequence ID" value="GFS90967.1"/>
    <property type="molecule type" value="Genomic_DNA"/>
</dbReference>
<protein>
    <submittedName>
        <fullName evidence="1">Uncharacterized protein</fullName>
    </submittedName>
</protein>